<evidence type="ECO:0000313" key="1">
    <source>
        <dbReference type="EMBL" id="KAJ8127084.1"/>
    </source>
</evidence>
<dbReference type="Proteomes" id="UP001153332">
    <property type="component" value="Unassembled WGS sequence"/>
</dbReference>
<sequence>MSEPQLQRISRRFGRYDSWKYERIFLDSSLAEKSIEHVTIDCRFRLEKSKWGVLTDARHPGGIIYLDFNFHQPGNHRLEHATITVTLDDDSDALIRHLPATRPVGPTNERGNTKMPIHIGDYGPTQIVGAAKSAYKIVEHQAAPEVGVGDFINIGNMGRRSEKNFNQEYRWTFSSQKKPAKRDSPYYKVLKWTITENKLDPHSYHSNTIHTAFAFRHGAQPFLIRVKIEGSLRNKWSNFWHKFSSVRDRRFATTLVNFNGSEKFTKVLDQIAQGLPYEMEMENVLKAPAEAKGPQKPTYSFPPPPGFGGSQELKPPHPVDSYSTNNDTQREKVSRHDLASENSILEALADAFESVSGSYKLPRGQDSLTQQHTHTRLSGSKLDVDDENIVGRNSAQRSNERLVSGEQEKNQNGTAQPAKVSPEHQEAIYELKTGFSDITKALKVPWKLLLQYTLQVLGLISIMSVVVKRMTDDN</sequence>
<organism evidence="1 2">
    <name type="scientific">Lasiodiplodia mahajangana</name>
    <dbReference type="NCBI Taxonomy" id="1108764"/>
    <lineage>
        <taxon>Eukaryota</taxon>
        <taxon>Fungi</taxon>
        <taxon>Dikarya</taxon>
        <taxon>Ascomycota</taxon>
        <taxon>Pezizomycotina</taxon>
        <taxon>Dothideomycetes</taxon>
        <taxon>Dothideomycetes incertae sedis</taxon>
        <taxon>Botryosphaeriales</taxon>
        <taxon>Botryosphaeriaceae</taxon>
        <taxon>Lasiodiplodia</taxon>
    </lineage>
</organism>
<proteinExistence type="predicted"/>
<dbReference type="EMBL" id="JAPUUL010001563">
    <property type="protein sequence ID" value="KAJ8127084.1"/>
    <property type="molecule type" value="Genomic_DNA"/>
</dbReference>
<protein>
    <submittedName>
        <fullName evidence="1">Uncharacterized protein</fullName>
    </submittedName>
</protein>
<reference evidence="1" key="1">
    <citation type="submission" date="2022-12" db="EMBL/GenBank/DDBJ databases">
        <title>Genome Sequence of Lasiodiplodia mahajangana.</title>
        <authorList>
            <person name="Buettner E."/>
        </authorList>
    </citation>
    <scope>NUCLEOTIDE SEQUENCE</scope>
    <source>
        <strain evidence="1">VT137</strain>
    </source>
</reference>
<evidence type="ECO:0000313" key="2">
    <source>
        <dbReference type="Proteomes" id="UP001153332"/>
    </source>
</evidence>
<keyword evidence="2" id="KW-1185">Reference proteome</keyword>
<accession>A0ACC2JHW5</accession>
<comment type="caution">
    <text evidence="1">The sequence shown here is derived from an EMBL/GenBank/DDBJ whole genome shotgun (WGS) entry which is preliminary data.</text>
</comment>
<name>A0ACC2JHW5_9PEZI</name>
<gene>
    <name evidence="1" type="ORF">O1611_g6553</name>
</gene>